<dbReference type="Pfam" id="PF00817">
    <property type="entry name" value="IMS"/>
    <property type="match status" value="1"/>
</dbReference>
<dbReference type="Gene3D" id="3.40.1170.60">
    <property type="match status" value="1"/>
</dbReference>
<sequence>MAWLSELAPVLLVDSDAESTASTVLDSGDECPKQCQLFEEDEVGVVSAQGHECRACNKVEDVTENGSISILQHGNLDGSASEDSNVGNVLPAGTAAPTANCGPSVGVVEDELMTDSKEDFGEQSHPLQHLSPNGLPPEQQRQDRIRAARSLAAALRSEEPLLQGQQRTSRQNPDFVQTFFKASRLHFIGVWRERYEEILDSLPPPPALPPPSEASGKRRVVVHVDMDCFFASVAMLGREEALAGLPVAVAWGTGGSSEISTANYEARASGIRAGMWMKEAFQLCPDLVVMPYEFSRIMETAEKFYRAVLHVTPFVQGVSCDEVFADVTHLMKDDGNNNNKGRDGTNGAAATWARRIQEEIWQRSGCTASVGAGSNRLLARLATKAAKPRPGCETCRRVALHRGLSRAAERLNE</sequence>
<dbReference type="AlphaFoldDB" id="A0A813IDD6"/>
<dbReference type="Proteomes" id="UP000626109">
    <property type="component" value="Unassembled WGS sequence"/>
</dbReference>
<dbReference type="GO" id="GO:0070987">
    <property type="term" value="P:error-free translesion synthesis"/>
    <property type="evidence" value="ECO:0007669"/>
    <property type="project" value="TreeGrafter"/>
</dbReference>
<proteinExistence type="predicted"/>
<dbReference type="InterPro" id="IPR043128">
    <property type="entry name" value="Rev_trsase/Diguanyl_cyclase"/>
</dbReference>
<evidence type="ECO:0000313" key="4">
    <source>
        <dbReference type="Proteomes" id="UP000626109"/>
    </source>
</evidence>
<dbReference type="SUPFAM" id="SSF56672">
    <property type="entry name" value="DNA/RNA polymerases"/>
    <property type="match status" value="1"/>
</dbReference>
<dbReference type="GO" id="GO:0006281">
    <property type="term" value="P:DNA repair"/>
    <property type="evidence" value="ECO:0007669"/>
    <property type="project" value="InterPro"/>
</dbReference>
<evidence type="ECO:0000256" key="1">
    <source>
        <dbReference type="SAM" id="MobiDB-lite"/>
    </source>
</evidence>
<evidence type="ECO:0000259" key="2">
    <source>
        <dbReference type="PROSITE" id="PS50173"/>
    </source>
</evidence>
<dbReference type="InterPro" id="IPR001126">
    <property type="entry name" value="UmuC"/>
</dbReference>
<dbReference type="Gene3D" id="6.10.250.1490">
    <property type="match status" value="1"/>
</dbReference>
<name>A0A813IDD6_POLGL</name>
<organism evidence="3 4">
    <name type="scientific">Polarella glacialis</name>
    <name type="common">Dinoflagellate</name>
    <dbReference type="NCBI Taxonomy" id="89957"/>
    <lineage>
        <taxon>Eukaryota</taxon>
        <taxon>Sar</taxon>
        <taxon>Alveolata</taxon>
        <taxon>Dinophyceae</taxon>
        <taxon>Suessiales</taxon>
        <taxon>Suessiaceae</taxon>
        <taxon>Polarella</taxon>
    </lineage>
</organism>
<evidence type="ECO:0000313" key="3">
    <source>
        <dbReference type="EMBL" id="CAE8648726.1"/>
    </source>
</evidence>
<dbReference type="EMBL" id="CAJNNW010006899">
    <property type="protein sequence ID" value="CAE8648726.1"/>
    <property type="molecule type" value="Genomic_DNA"/>
</dbReference>
<dbReference type="GO" id="GO:0017125">
    <property type="term" value="F:deoxycytidyl transferase activity"/>
    <property type="evidence" value="ECO:0007669"/>
    <property type="project" value="TreeGrafter"/>
</dbReference>
<feature type="non-terminal residue" evidence="3">
    <location>
        <position position="413"/>
    </location>
</feature>
<gene>
    <name evidence="3" type="ORF">PGLA2088_LOCUS6812</name>
</gene>
<dbReference type="GO" id="GO:0005634">
    <property type="term" value="C:nucleus"/>
    <property type="evidence" value="ECO:0007669"/>
    <property type="project" value="TreeGrafter"/>
</dbReference>
<dbReference type="GO" id="GO:0003887">
    <property type="term" value="F:DNA-directed DNA polymerase activity"/>
    <property type="evidence" value="ECO:0007669"/>
    <property type="project" value="TreeGrafter"/>
</dbReference>
<protein>
    <recommendedName>
        <fullName evidence="2">UmuC domain-containing protein</fullName>
    </recommendedName>
</protein>
<reference evidence="3" key="1">
    <citation type="submission" date="2021-02" db="EMBL/GenBank/DDBJ databases">
        <authorList>
            <person name="Dougan E. K."/>
            <person name="Rhodes N."/>
            <person name="Thang M."/>
            <person name="Chan C."/>
        </authorList>
    </citation>
    <scope>NUCLEOTIDE SEQUENCE</scope>
</reference>
<dbReference type="PROSITE" id="PS50173">
    <property type="entry name" value="UMUC"/>
    <property type="match status" value="1"/>
</dbReference>
<feature type="domain" description="UmuC" evidence="2">
    <location>
        <begin position="221"/>
        <end position="388"/>
    </location>
</feature>
<dbReference type="InterPro" id="IPR043502">
    <property type="entry name" value="DNA/RNA_pol_sf"/>
</dbReference>
<dbReference type="PANTHER" id="PTHR45990">
    <property type="entry name" value="DNA REPAIR PROTEIN REV1"/>
    <property type="match status" value="1"/>
</dbReference>
<dbReference type="Gene3D" id="3.30.70.270">
    <property type="match status" value="1"/>
</dbReference>
<accession>A0A813IDD6</accession>
<dbReference type="GO" id="GO:0042276">
    <property type="term" value="P:error-prone translesion synthesis"/>
    <property type="evidence" value="ECO:0007669"/>
    <property type="project" value="TreeGrafter"/>
</dbReference>
<comment type="caution">
    <text evidence="3">The sequence shown here is derived from an EMBL/GenBank/DDBJ whole genome shotgun (WGS) entry which is preliminary data.</text>
</comment>
<dbReference type="PANTHER" id="PTHR45990:SF1">
    <property type="entry name" value="DNA REPAIR PROTEIN REV1"/>
    <property type="match status" value="1"/>
</dbReference>
<feature type="region of interest" description="Disordered" evidence="1">
    <location>
        <begin position="118"/>
        <end position="144"/>
    </location>
</feature>